<evidence type="ECO:0000256" key="3">
    <source>
        <dbReference type="ARBA" id="ARBA00022723"/>
    </source>
</evidence>
<dbReference type="NCBIfam" id="TIGR00486">
    <property type="entry name" value="YbgI_SA1388"/>
    <property type="match status" value="1"/>
</dbReference>
<dbReference type="PANTHER" id="PTHR13799">
    <property type="entry name" value="NGG1 INTERACTING FACTOR 3"/>
    <property type="match status" value="1"/>
</dbReference>
<dbReference type="PIRSF" id="PIRSF037489">
    <property type="entry name" value="UCP037489_NIF3_YqfO"/>
    <property type="match status" value="1"/>
</dbReference>
<evidence type="ECO:0000256" key="4">
    <source>
        <dbReference type="PIRNR" id="PIRNR037489"/>
    </source>
</evidence>
<dbReference type="GO" id="GO:0005737">
    <property type="term" value="C:cytoplasm"/>
    <property type="evidence" value="ECO:0007669"/>
    <property type="project" value="TreeGrafter"/>
</dbReference>
<dbReference type="OrthoDB" id="9792792at2"/>
<feature type="binding site" evidence="5">
    <location>
        <position position="66"/>
    </location>
    <ligand>
        <name>a divalent metal cation</name>
        <dbReference type="ChEBI" id="CHEBI:60240"/>
        <label>1</label>
    </ligand>
</feature>
<keyword evidence="3 4" id="KW-0479">Metal-binding</keyword>
<evidence type="ECO:0000256" key="5">
    <source>
        <dbReference type="PIRSR" id="PIRSR602678-1"/>
    </source>
</evidence>
<dbReference type="InterPro" id="IPR015867">
    <property type="entry name" value="N-reg_PII/ATP_PRibTrfase_C"/>
</dbReference>
<dbReference type="PANTHER" id="PTHR13799:SF14">
    <property type="entry name" value="GTP CYCLOHYDROLASE 1 TYPE 2 HOMOLOG"/>
    <property type="match status" value="1"/>
</dbReference>
<sequence>MAVTVGEVVKVLAEWAPVSLKESWDNPGLLVGSPNEPVQKIMVTLDVMRDSVDYAVAHGVNLIVSHHPIIFSGLKALRSDTYDGDMYQKLLAHHISVYSAHTNLDSADGGVNDVLARRLGLREVTGLVPGVKEPLYKVAVYVPESHSEAVRQAMAAAGAGYTGNYSDCSFTVKGDGRFKPRAGANPFIGSIGTVETVREERIETIVPQPKLPALLAAVLQVHPYEEPAYDVYPLANEGHQYAMGRVGLWPTPEPAGIVLQKIKRALKRDVLPFAGDADTMVTKVALLGGAGAGFMKLAKEAGAQLYLTGDIRYHDAQEAVKLGIVAADGGHFGTEYPIVSDLQERLRAAGRERKWAIECISDPTSRDMFHYIK</sequence>
<gene>
    <name evidence="6" type="ORF">DKB62_12185</name>
</gene>
<reference evidence="6 7" key="1">
    <citation type="submission" date="2018-05" db="EMBL/GenBank/DDBJ databases">
        <title>Complete genome sequence of Megasphaera sp. AJH120T, isolated from the ceca of a chicken.</title>
        <authorList>
            <person name="Maki J."/>
            <person name="Looft T."/>
        </authorList>
    </citation>
    <scope>NUCLEOTIDE SEQUENCE [LARGE SCALE GENOMIC DNA]</scope>
    <source>
        <strain evidence="6 7">AJH120</strain>
    </source>
</reference>
<feature type="binding site" evidence="5">
    <location>
        <position position="335"/>
    </location>
    <ligand>
        <name>a divalent metal cation</name>
        <dbReference type="ChEBI" id="CHEBI:60240"/>
        <label>1</label>
    </ligand>
</feature>
<protein>
    <recommendedName>
        <fullName evidence="2 4">GTP cyclohydrolase 1 type 2 homolog</fullName>
    </recommendedName>
</protein>
<organism evidence="6 7">
    <name type="scientific">Megasphaera stantonii</name>
    <dbReference type="NCBI Taxonomy" id="2144175"/>
    <lineage>
        <taxon>Bacteria</taxon>
        <taxon>Bacillati</taxon>
        <taxon>Bacillota</taxon>
        <taxon>Negativicutes</taxon>
        <taxon>Veillonellales</taxon>
        <taxon>Veillonellaceae</taxon>
        <taxon>Megasphaera</taxon>
    </lineage>
</organism>
<feature type="binding site" evidence="5">
    <location>
        <position position="105"/>
    </location>
    <ligand>
        <name>a divalent metal cation</name>
        <dbReference type="ChEBI" id="CHEBI:60240"/>
        <label>1</label>
    </ligand>
</feature>
<dbReference type="Pfam" id="PF01784">
    <property type="entry name" value="DUF34_NIF3"/>
    <property type="match status" value="1"/>
</dbReference>
<dbReference type="AlphaFoldDB" id="A0A346B2B5"/>
<evidence type="ECO:0000313" key="7">
    <source>
        <dbReference type="Proteomes" id="UP000254337"/>
    </source>
</evidence>
<evidence type="ECO:0000256" key="1">
    <source>
        <dbReference type="ARBA" id="ARBA00006964"/>
    </source>
</evidence>
<dbReference type="EMBL" id="CP029462">
    <property type="protein sequence ID" value="AXL22258.1"/>
    <property type="molecule type" value="Genomic_DNA"/>
</dbReference>
<feature type="binding site" evidence="5">
    <location>
        <position position="331"/>
    </location>
    <ligand>
        <name>a divalent metal cation</name>
        <dbReference type="ChEBI" id="CHEBI:60240"/>
        <label>1</label>
    </ligand>
</feature>
<dbReference type="KEGG" id="meg:DKB62_12185"/>
<evidence type="ECO:0000256" key="2">
    <source>
        <dbReference type="ARBA" id="ARBA00022112"/>
    </source>
</evidence>
<dbReference type="FunFam" id="3.30.70.120:FF:000006">
    <property type="entry name" value="GTP cyclohydrolase 1 type 2 homolog"/>
    <property type="match status" value="1"/>
</dbReference>
<dbReference type="GO" id="GO:0046872">
    <property type="term" value="F:metal ion binding"/>
    <property type="evidence" value="ECO:0007669"/>
    <property type="project" value="UniProtKB-UniRule"/>
</dbReference>
<dbReference type="FunFam" id="3.40.1390.30:FF:000001">
    <property type="entry name" value="GTP cyclohydrolase 1 type 2"/>
    <property type="match status" value="1"/>
</dbReference>
<dbReference type="Proteomes" id="UP000254337">
    <property type="component" value="Chromosome"/>
</dbReference>
<evidence type="ECO:0000313" key="6">
    <source>
        <dbReference type="EMBL" id="AXL22258.1"/>
    </source>
</evidence>
<dbReference type="SUPFAM" id="SSF102705">
    <property type="entry name" value="NIF3 (NGG1p interacting factor 3)-like"/>
    <property type="match status" value="1"/>
</dbReference>
<proteinExistence type="inferred from homology"/>
<dbReference type="Gene3D" id="3.30.70.120">
    <property type="match status" value="1"/>
</dbReference>
<dbReference type="Gene3D" id="3.40.1390.30">
    <property type="entry name" value="NIF3 (NGG1p interacting factor 3)-like"/>
    <property type="match status" value="1"/>
</dbReference>
<dbReference type="RefSeq" id="WP_107196613.1">
    <property type="nucleotide sequence ID" value="NZ_CP029462.1"/>
</dbReference>
<dbReference type="InterPro" id="IPR036069">
    <property type="entry name" value="DUF34/NIF3_sf"/>
</dbReference>
<keyword evidence="7" id="KW-1185">Reference proteome</keyword>
<feature type="binding site" evidence="5">
    <location>
        <position position="67"/>
    </location>
    <ligand>
        <name>a divalent metal cation</name>
        <dbReference type="ChEBI" id="CHEBI:60240"/>
        <label>1</label>
    </ligand>
</feature>
<comment type="similarity">
    <text evidence="1 4">Belongs to the GTP cyclohydrolase I type 2/NIF3 family.</text>
</comment>
<accession>A0A346B2B5</accession>
<dbReference type="InterPro" id="IPR002678">
    <property type="entry name" value="DUF34/NIF3"/>
</dbReference>
<dbReference type="InterPro" id="IPR017221">
    <property type="entry name" value="DUF34/NIF3_bac"/>
</dbReference>
<name>A0A346B2B5_9FIRM</name>